<dbReference type="Proteomes" id="UP000314986">
    <property type="component" value="Unassembled WGS sequence"/>
</dbReference>
<feature type="compositionally biased region" description="Basic and acidic residues" evidence="1">
    <location>
        <begin position="57"/>
        <end position="69"/>
    </location>
</feature>
<name>A0A4W3GGM8_CALMI</name>
<feature type="region of interest" description="Disordered" evidence="1">
    <location>
        <begin position="19"/>
        <end position="121"/>
    </location>
</feature>
<sequence>MLVSDHRAAYDYCEHYSPDCETPIPEAVQSQDPNQGDYEDLEGNYYYEYPYYENFPDDYKDGPTERTLEPEYGEVTGSLTEDEEEGTVTTAVGEEEAVLEGTANTEVEEKKTEETGNVEGERSVVHVTNSADNYEPEELTDDYYHYNYNYNYNDTYGYGEENPTDGDNSLDNDLSVTHEATSNHSKVEVEKKQDHGSGWNNTFTEEVVTDENLDDQYEVYYDYDDEDTDSVIGNGSPATTDAEYARVGIASRLWVRRLRRGVL</sequence>
<accession>A0A4W3GGM8</accession>
<evidence type="ECO:0000256" key="1">
    <source>
        <dbReference type="SAM" id="MobiDB-lite"/>
    </source>
</evidence>
<feature type="compositionally biased region" description="Low complexity" evidence="1">
    <location>
        <begin position="44"/>
        <end position="54"/>
    </location>
</feature>
<reference evidence="2" key="5">
    <citation type="submission" date="2025-09" db="UniProtKB">
        <authorList>
            <consortium name="Ensembl"/>
        </authorList>
    </citation>
    <scope>IDENTIFICATION</scope>
</reference>
<reference evidence="3" key="3">
    <citation type="journal article" date="2014" name="Nature">
        <title>Elephant shark genome provides unique insights into gnathostome evolution.</title>
        <authorList>
            <consortium name="International Elephant Shark Genome Sequencing Consortium"/>
            <person name="Venkatesh B."/>
            <person name="Lee A.P."/>
            <person name="Ravi V."/>
            <person name="Maurya A.K."/>
            <person name="Lian M.M."/>
            <person name="Swann J.B."/>
            <person name="Ohta Y."/>
            <person name="Flajnik M.F."/>
            <person name="Sutoh Y."/>
            <person name="Kasahara M."/>
            <person name="Hoon S."/>
            <person name="Gangu V."/>
            <person name="Roy S.W."/>
            <person name="Irimia M."/>
            <person name="Korzh V."/>
            <person name="Kondrychyn I."/>
            <person name="Lim Z.W."/>
            <person name="Tay B.H."/>
            <person name="Tohari S."/>
            <person name="Kong K.W."/>
            <person name="Ho S."/>
            <person name="Lorente-Galdos B."/>
            <person name="Quilez J."/>
            <person name="Marques-Bonet T."/>
            <person name="Raney B.J."/>
            <person name="Ingham P.W."/>
            <person name="Tay A."/>
            <person name="Hillier L.W."/>
            <person name="Minx P."/>
            <person name="Boehm T."/>
            <person name="Wilson R.K."/>
            <person name="Brenner S."/>
            <person name="Warren W.C."/>
        </authorList>
    </citation>
    <scope>NUCLEOTIDE SEQUENCE [LARGE SCALE GENOMIC DNA]</scope>
</reference>
<feature type="compositionally biased region" description="Basic and acidic residues" evidence="1">
    <location>
        <begin position="185"/>
        <end position="195"/>
    </location>
</feature>
<keyword evidence="3" id="KW-1185">Reference proteome</keyword>
<organism evidence="2 3">
    <name type="scientific">Callorhinchus milii</name>
    <name type="common">Ghost shark</name>
    <dbReference type="NCBI Taxonomy" id="7868"/>
    <lineage>
        <taxon>Eukaryota</taxon>
        <taxon>Metazoa</taxon>
        <taxon>Chordata</taxon>
        <taxon>Craniata</taxon>
        <taxon>Vertebrata</taxon>
        <taxon>Chondrichthyes</taxon>
        <taxon>Holocephali</taxon>
        <taxon>Chimaeriformes</taxon>
        <taxon>Callorhinchidae</taxon>
        <taxon>Callorhinchus</taxon>
    </lineage>
</organism>
<evidence type="ECO:0000313" key="3">
    <source>
        <dbReference type="Proteomes" id="UP000314986"/>
    </source>
</evidence>
<reference evidence="3" key="2">
    <citation type="journal article" date="2007" name="PLoS Biol.">
        <title>Survey sequencing and comparative analysis of the elephant shark (Callorhinchus milii) genome.</title>
        <authorList>
            <person name="Venkatesh B."/>
            <person name="Kirkness E.F."/>
            <person name="Loh Y.H."/>
            <person name="Halpern A.L."/>
            <person name="Lee A.P."/>
            <person name="Johnson J."/>
            <person name="Dandona N."/>
            <person name="Viswanathan L.D."/>
            <person name="Tay A."/>
            <person name="Venter J.C."/>
            <person name="Strausberg R.L."/>
            <person name="Brenner S."/>
        </authorList>
    </citation>
    <scope>NUCLEOTIDE SEQUENCE [LARGE SCALE GENOMIC DNA]</scope>
</reference>
<reference evidence="2" key="4">
    <citation type="submission" date="2025-08" db="UniProtKB">
        <authorList>
            <consortium name="Ensembl"/>
        </authorList>
    </citation>
    <scope>IDENTIFICATION</scope>
</reference>
<protein>
    <submittedName>
        <fullName evidence="2">Uncharacterized protein</fullName>
    </submittedName>
</protein>
<evidence type="ECO:0000313" key="2">
    <source>
        <dbReference type="Ensembl" id="ENSCMIP00000001825.1"/>
    </source>
</evidence>
<feature type="region of interest" description="Disordered" evidence="1">
    <location>
        <begin position="179"/>
        <end position="201"/>
    </location>
</feature>
<reference evidence="3" key="1">
    <citation type="journal article" date="2006" name="Science">
        <title>Ancient noncoding elements conserved in the human genome.</title>
        <authorList>
            <person name="Venkatesh B."/>
            <person name="Kirkness E.F."/>
            <person name="Loh Y.H."/>
            <person name="Halpern A.L."/>
            <person name="Lee A.P."/>
            <person name="Johnson J."/>
            <person name="Dandona N."/>
            <person name="Viswanathan L.D."/>
            <person name="Tay A."/>
            <person name="Venter J.C."/>
            <person name="Strausberg R.L."/>
            <person name="Brenner S."/>
        </authorList>
    </citation>
    <scope>NUCLEOTIDE SEQUENCE [LARGE SCALE GENOMIC DNA]</scope>
</reference>
<dbReference type="InParanoid" id="A0A4W3GGM8"/>
<dbReference type="AlphaFoldDB" id="A0A4W3GGM8"/>
<dbReference type="Ensembl" id="ENSCMIT00000001896.1">
    <property type="protein sequence ID" value="ENSCMIP00000001825.1"/>
    <property type="gene ID" value="ENSCMIG00000001136.1"/>
</dbReference>
<proteinExistence type="predicted"/>
<feature type="compositionally biased region" description="Basic and acidic residues" evidence="1">
    <location>
        <begin position="107"/>
        <end position="121"/>
    </location>
</feature>